<dbReference type="Proteomes" id="UP000821845">
    <property type="component" value="Chromosome 5"/>
</dbReference>
<sequence length="180" mass="19068">MQTRLLELSGHSLDNAVKAALAMDACDISCVISPPGTRRRSAATASRPYSASLHVVAGDPPMFDMWHTGLVPLSLTPYMLTVEICGHHINMELNTGASVSGMAEELLRWTFPVVPDEASAASASCCGASLDRSRVRSSLNMALPGRRSASGGNLPLYLANVSSPMLLGRNRIHALDIGLP</sequence>
<proteinExistence type="predicted"/>
<gene>
    <name evidence="1" type="ORF">HPB50_023011</name>
</gene>
<evidence type="ECO:0000313" key="2">
    <source>
        <dbReference type="Proteomes" id="UP000821845"/>
    </source>
</evidence>
<reference evidence="1" key="1">
    <citation type="submission" date="2020-05" db="EMBL/GenBank/DDBJ databases">
        <title>Large-scale comparative analyses of tick genomes elucidate their genetic diversity and vector capacities.</title>
        <authorList>
            <person name="Jia N."/>
            <person name="Wang J."/>
            <person name="Shi W."/>
            <person name="Du L."/>
            <person name="Sun Y."/>
            <person name="Zhan W."/>
            <person name="Jiang J."/>
            <person name="Wang Q."/>
            <person name="Zhang B."/>
            <person name="Ji P."/>
            <person name="Sakyi L.B."/>
            <person name="Cui X."/>
            <person name="Yuan T."/>
            <person name="Jiang B."/>
            <person name="Yang W."/>
            <person name="Lam T.T.-Y."/>
            <person name="Chang Q."/>
            <person name="Ding S."/>
            <person name="Wang X."/>
            <person name="Zhu J."/>
            <person name="Ruan X."/>
            <person name="Zhao L."/>
            <person name="Wei J."/>
            <person name="Que T."/>
            <person name="Du C."/>
            <person name="Cheng J."/>
            <person name="Dai P."/>
            <person name="Han X."/>
            <person name="Huang E."/>
            <person name="Gao Y."/>
            <person name="Liu J."/>
            <person name="Shao H."/>
            <person name="Ye R."/>
            <person name="Li L."/>
            <person name="Wei W."/>
            <person name="Wang X."/>
            <person name="Wang C."/>
            <person name="Yang T."/>
            <person name="Huo Q."/>
            <person name="Li W."/>
            <person name="Guo W."/>
            <person name="Chen H."/>
            <person name="Zhou L."/>
            <person name="Ni X."/>
            <person name="Tian J."/>
            <person name="Zhou Y."/>
            <person name="Sheng Y."/>
            <person name="Liu T."/>
            <person name="Pan Y."/>
            <person name="Xia L."/>
            <person name="Li J."/>
            <person name="Zhao F."/>
            <person name="Cao W."/>
        </authorList>
    </citation>
    <scope>NUCLEOTIDE SEQUENCE</scope>
    <source>
        <strain evidence="1">Hyas-2018</strain>
    </source>
</reference>
<comment type="caution">
    <text evidence="1">The sequence shown here is derived from an EMBL/GenBank/DDBJ whole genome shotgun (WGS) entry which is preliminary data.</text>
</comment>
<dbReference type="EMBL" id="CM023485">
    <property type="protein sequence ID" value="KAH6931235.1"/>
    <property type="molecule type" value="Genomic_DNA"/>
</dbReference>
<keyword evidence="2" id="KW-1185">Reference proteome</keyword>
<protein>
    <submittedName>
        <fullName evidence="1">Uncharacterized protein</fullName>
    </submittedName>
</protein>
<name>A0ACB7S9L9_HYAAI</name>
<organism evidence="1 2">
    <name type="scientific">Hyalomma asiaticum</name>
    <name type="common">Tick</name>
    <dbReference type="NCBI Taxonomy" id="266040"/>
    <lineage>
        <taxon>Eukaryota</taxon>
        <taxon>Metazoa</taxon>
        <taxon>Ecdysozoa</taxon>
        <taxon>Arthropoda</taxon>
        <taxon>Chelicerata</taxon>
        <taxon>Arachnida</taxon>
        <taxon>Acari</taxon>
        <taxon>Parasitiformes</taxon>
        <taxon>Ixodida</taxon>
        <taxon>Ixodoidea</taxon>
        <taxon>Ixodidae</taxon>
        <taxon>Hyalomminae</taxon>
        <taxon>Hyalomma</taxon>
    </lineage>
</organism>
<evidence type="ECO:0000313" key="1">
    <source>
        <dbReference type="EMBL" id="KAH6931235.1"/>
    </source>
</evidence>
<accession>A0ACB7S9L9</accession>